<protein>
    <submittedName>
        <fullName evidence="1">Sporadic carbohydrate cluster protein, TIGR04323 family</fullName>
    </submittedName>
</protein>
<dbReference type="EMBL" id="AKWY02000034">
    <property type="protein sequence ID" value="EQA69831.1"/>
    <property type="molecule type" value="Genomic_DNA"/>
</dbReference>
<dbReference type="AlphaFoldDB" id="T0GR10"/>
<gene>
    <name evidence="1" type="ORF">LEP1GSC059_1843</name>
</gene>
<dbReference type="InterPro" id="IPR027610">
    <property type="entry name" value="SpoChClust_LIC12192"/>
</dbReference>
<dbReference type="GeneID" id="23203565"/>
<organism evidence="1 2">
    <name type="scientific">Leptospira noguchii serovar Panama str. CZ214</name>
    <dbReference type="NCBI Taxonomy" id="1001595"/>
    <lineage>
        <taxon>Bacteria</taxon>
        <taxon>Pseudomonadati</taxon>
        <taxon>Spirochaetota</taxon>
        <taxon>Spirochaetia</taxon>
        <taxon>Leptospirales</taxon>
        <taxon>Leptospiraceae</taxon>
        <taxon>Leptospira</taxon>
    </lineage>
</organism>
<sequence>MKGVRGYIFSRPFLGERVPQHVQNIVIRDYCQRNGLHYLLSATEYAMEGCHLILQQVLDELGSIEGMILYSLFQLPMDLEDRNRFYDRILSSQKVCYFAVEGLKLSDKEDAERIENLWKIKLILPHCFNY</sequence>
<evidence type="ECO:0000313" key="2">
    <source>
        <dbReference type="Proteomes" id="UP000015442"/>
    </source>
</evidence>
<name>T0GR10_9LEPT</name>
<evidence type="ECO:0000313" key="1">
    <source>
        <dbReference type="EMBL" id="EQA69831.1"/>
    </source>
</evidence>
<dbReference type="NCBIfam" id="TIGR04323">
    <property type="entry name" value="SpoChoClust_1"/>
    <property type="match status" value="1"/>
</dbReference>
<reference evidence="1 2" key="1">
    <citation type="submission" date="2013-05" db="EMBL/GenBank/DDBJ databases">
        <authorList>
            <person name="Harkins D.M."/>
            <person name="Durkin A.S."/>
            <person name="Brinkac L.M."/>
            <person name="Haft D.H."/>
            <person name="Selengut J.D."/>
            <person name="Sanka R."/>
            <person name="DePew J."/>
            <person name="Purushe J."/>
            <person name="Hartskeerl R.A."/>
            <person name="Ahmed A."/>
            <person name="van der Linden H."/>
            <person name="Goris M.G.A."/>
            <person name="Vinetz J.M."/>
            <person name="Sutton G.G."/>
            <person name="Nierman W.C."/>
            <person name="Fouts D.E."/>
        </authorList>
    </citation>
    <scope>NUCLEOTIDE SEQUENCE [LARGE SCALE GENOMIC DNA]</scope>
    <source>
        <strain evidence="1 2">CZ214</strain>
    </source>
</reference>
<proteinExistence type="predicted"/>
<accession>T0GR10</accession>
<dbReference type="Proteomes" id="UP000015442">
    <property type="component" value="Unassembled WGS sequence"/>
</dbReference>
<dbReference type="RefSeq" id="WP_017214682.1">
    <property type="nucleotide sequence ID" value="NZ_AKWY02000034.1"/>
</dbReference>
<comment type="caution">
    <text evidence="1">The sequence shown here is derived from an EMBL/GenBank/DDBJ whole genome shotgun (WGS) entry which is preliminary data.</text>
</comment>